<gene>
    <name evidence="1" type="ORF">PEV8663_03610</name>
</gene>
<sequence>MTHLAGAAFGGVGGLGLIGPNAVFFGTLAEIGYIGYRLASPAYTFSAATNEIDWPAVQDWHACCEAQGLKNDRRHRANESLSAVLSAICTAGRA</sequence>
<keyword evidence="2" id="KW-1185">Reference proteome</keyword>
<evidence type="ECO:0000313" key="1">
    <source>
        <dbReference type="EMBL" id="SMX47683.1"/>
    </source>
</evidence>
<dbReference type="AlphaFoldDB" id="A0A238KXZ7"/>
<reference evidence="1 2" key="1">
    <citation type="submission" date="2017-05" db="EMBL/GenBank/DDBJ databases">
        <authorList>
            <person name="Song R."/>
            <person name="Chenine A.L."/>
            <person name="Ruprecht R.M."/>
        </authorList>
    </citation>
    <scope>NUCLEOTIDE SEQUENCE [LARGE SCALE GENOMIC DNA]</scope>
    <source>
        <strain evidence="1 2">CECT 8663</strain>
    </source>
</reference>
<proteinExistence type="predicted"/>
<evidence type="ECO:0000313" key="2">
    <source>
        <dbReference type="Proteomes" id="UP000220836"/>
    </source>
</evidence>
<dbReference type="Proteomes" id="UP000220836">
    <property type="component" value="Unassembled WGS sequence"/>
</dbReference>
<dbReference type="RefSeq" id="WP_097806070.1">
    <property type="nucleotide sequence ID" value="NZ_OZ257122.1"/>
</dbReference>
<name>A0A238KXZ7_9RHOB</name>
<dbReference type="EMBL" id="FXYH01000015">
    <property type="protein sequence ID" value="SMX47683.1"/>
    <property type="molecule type" value="Genomic_DNA"/>
</dbReference>
<protein>
    <submittedName>
        <fullName evidence="1">Uncharacterized protein</fullName>
    </submittedName>
</protein>
<organism evidence="1 2">
    <name type="scientific">Pelagimonas varians</name>
    <dbReference type="NCBI Taxonomy" id="696760"/>
    <lineage>
        <taxon>Bacteria</taxon>
        <taxon>Pseudomonadati</taxon>
        <taxon>Pseudomonadota</taxon>
        <taxon>Alphaproteobacteria</taxon>
        <taxon>Rhodobacterales</taxon>
        <taxon>Roseobacteraceae</taxon>
        <taxon>Pelagimonas</taxon>
    </lineage>
</organism>
<accession>A0A238KXZ7</accession>